<organism evidence="1">
    <name type="scientific">marine sediment metagenome</name>
    <dbReference type="NCBI Taxonomy" id="412755"/>
    <lineage>
        <taxon>unclassified sequences</taxon>
        <taxon>metagenomes</taxon>
        <taxon>ecological metagenomes</taxon>
    </lineage>
</organism>
<name>A0A0F9WK18_9ZZZZ</name>
<dbReference type="AlphaFoldDB" id="A0A0F9WK18"/>
<protein>
    <submittedName>
        <fullName evidence="1">Uncharacterized protein</fullName>
    </submittedName>
</protein>
<proteinExistence type="predicted"/>
<sequence length="74" mass="8681">MDEEEISFSYVDNMLIPTGNGQVWVRIFALSSDKEHIELVKKQIEKGNEAMSVVNRLKNYYEKEEELCQNQNQV</sequence>
<accession>A0A0F9WK18</accession>
<gene>
    <name evidence="1" type="ORF">LCGC14_0345750</name>
</gene>
<comment type="caution">
    <text evidence="1">The sequence shown here is derived from an EMBL/GenBank/DDBJ whole genome shotgun (WGS) entry which is preliminary data.</text>
</comment>
<dbReference type="EMBL" id="LAZR01000256">
    <property type="protein sequence ID" value="KKN78803.1"/>
    <property type="molecule type" value="Genomic_DNA"/>
</dbReference>
<reference evidence="1" key="1">
    <citation type="journal article" date="2015" name="Nature">
        <title>Complex archaea that bridge the gap between prokaryotes and eukaryotes.</title>
        <authorList>
            <person name="Spang A."/>
            <person name="Saw J.H."/>
            <person name="Jorgensen S.L."/>
            <person name="Zaremba-Niedzwiedzka K."/>
            <person name="Martijn J."/>
            <person name="Lind A.E."/>
            <person name="van Eijk R."/>
            <person name="Schleper C."/>
            <person name="Guy L."/>
            <person name="Ettema T.J."/>
        </authorList>
    </citation>
    <scope>NUCLEOTIDE SEQUENCE</scope>
</reference>
<evidence type="ECO:0000313" key="1">
    <source>
        <dbReference type="EMBL" id="KKN78803.1"/>
    </source>
</evidence>